<organism evidence="2 3">
    <name type="scientific">Vitis vinifera</name>
    <name type="common">Grape</name>
    <dbReference type="NCBI Taxonomy" id="29760"/>
    <lineage>
        <taxon>Eukaryota</taxon>
        <taxon>Viridiplantae</taxon>
        <taxon>Streptophyta</taxon>
        <taxon>Embryophyta</taxon>
        <taxon>Tracheophyta</taxon>
        <taxon>Spermatophyta</taxon>
        <taxon>Magnoliopsida</taxon>
        <taxon>eudicotyledons</taxon>
        <taxon>Gunneridae</taxon>
        <taxon>Pentapetalae</taxon>
        <taxon>rosids</taxon>
        <taxon>Vitales</taxon>
        <taxon>Vitaceae</taxon>
        <taxon>Viteae</taxon>
        <taxon>Vitis</taxon>
    </lineage>
</organism>
<comment type="caution">
    <text evidence="2">The sequence shown here is derived from an EMBL/GenBank/DDBJ whole genome shotgun (WGS) entry which is preliminary data.</text>
</comment>
<dbReference type="InterPro" id="IPR026960">
    <property type="entry name" value="RVT-Znf"/>
</dbReference>
<dbReference type="AlphaFoldDB" id="A0A438FKC9"/>
<dbReference type="Gene3D" id="3.60.10.10">
    <property type="entry name" value="Endonuclease/exonuclease/phosphatase"/>
    <property type="match status" value="1"/>
</dbReference>
<dbReference type="SUPFAM" id="SSF56219">
    <property type="entry name" value="DNase I-like"/>
    <property type="match status" value="1"/>
</dbReference>
<protein>
    <recommendedName>
        <fullName evidence="1">Reverse transcriptase zinc-binding domain-containing protein</fullName>
    </recommendedName>
</protein>
<feature type="domain" description="Reverse transcriptase zinc-binding" evidence="1">
    <location>
        <begin position="435"/>
        <end position="519"/>
    </location>
</feature>
<gene>
    <name evidence="2" type="ORF">CK203_105720</name>
</gene>
<dbReference type="PANTHER" id="PTHR35218:SF7">
    <property type="entry name" value="ENDONUCLEASE_EXONUCLEASE_PHOSPHATASE"/>
    <property type="match status" value="1"/>
</dbReference>
<dbReference type="EMBL" id="QGNW01000860">
    <property type="protein sequence ID" value="RVW60446.1"/>
    <property type="molecule type" value="Genomic_DNA"/>
</dbReference>
<sequence length="525" mass="60085">MLGVIYSCLMKLRILSWNVRGANDSNKRMVLKSFIKSQKVDLICLPETKIQKTSIRVVRNLGTGRFLEWGAVNARGVTSGILVFWDNRVLELVSMELGLYSISCHFKCCDDGFLWIFTGVYSPTLRSAREDFWDELGAIRGLWSDLWCIGADFNVVRFPSERSGALRLSSTMRRFIECVAMYLARPMSDHSPILLDVGRMQRGLSPFRFENIWLKEEGFKDLVKSWWLGLSFRGSSSFILAQKLKKLKGGLWDSKELLGTLSTEEEIAREASRNAYVEGRQILDAILISNEAIDSMLKSNRVGELCKLDIKEYDHVTWAFYLQSWKKWVLDKGGSGDPLSPYLFVLAMEALSCLLRRAREGGYLTDFKVNGKGGEGLEVTHLLFADDTLNPNFPRPLNDWKILIVERFLARLQDKVVEEGKKGKVCWVEMKSGIFSVKSLYASLEIGRVVQFPSSVVWNAWVPPKVSFFAWEVTWGKALTLDQLRRRGWSLANRCFLCLSHKESIDHILLHCDKVRVLWELLFSL</sequence>
<proteinExistence type="predicted"/>
<dbReference type="Proteomes" id="UP000288805">
    <property type="component" value="Unassembled WGS sequence"/>
</dbReference>
<evidence type="ECO:0000259" key="1">
    <source>
        <dbReference type="Pfam" id="PF13966"/>
    </source>
</evidence>
<name>A0A438FKC9_VITVI</name>
<dbReference type="Pfam" id="PF13966">
    <property type="entry name" value="zf-RVT"/>
    <property type="match status" value="1"/>
</dbReference>
<dbReference type="InterPro" id="IPR036691">
    <property type="entry name" value="Endo/exonu/phosph_ase_sf"/>
</dbReference>
<reference evidence="2 3" key="1">
    <citation type="journal article" date="2018" name="PLoS Genet.">
        <title>Population sequencing reveals clonal diversity and ancestral inbreeding in the grapevine cultivar Chardonnay.</title>
        <authorList>
            <person name="Roach M.J."/>
            <person name="Johnson D.L."/>
            <person name="Bohlmann J."/>
            <person name="van Vuuren H.J."/>
            <person name="Jones S.J."/>
            <person name="Pretorius I.S."/>
            <person name="Schmidt S.A."/>
            <person name="Borneman A.R."/>
        </authorList>
    </citation>
    <scope>NUCLEOTIDE SEQUENCE [LARGE SCALE GENOMIC DNA]</scope>
    <source>
        <strain evidence="3">cv. Chardonnay</strain>
        <tissue evidence="2">Leaf</tissue>
    </source>
</reference>
<evidence type="ECO:0000313" key="2">
    <source>
        <dbReference type="EMBL" id="RVW60446.1"/>
    </source>
</evidence>
<dbReference type="PANTHER" id="PTHR35218">
    <property type="entry name" value="RNASE H DOMAIN-CONTAINING PROTEIN"/>
    <property type="match status" value="1"/>
</dbReference>
<evidence type="ECO:0000313" key="3">
    <source>
        <dbReference type="Proteomes" id="UP000288805"/>
    </source>
</evidence>
<accession>A0A438FKC9</accession>